<gene>
    <name evidence="2" type="ORF">GRF29_69g1545995</name>
</gene>
<dbReference type="AlphaFoldDB" id="A0AAN6LY95"/>
<comment type="caution">
    <text evidence="2">The sequence shown here is derived from an EMBL/GenBank/DDBJ whole genome shotgun (WGS) entry which is preliminary data.</text>
</comment>
<sequence>MRTSIPTLILSALSLFASIATADLHYSGLCVDYVGDQPVYNDAATQAACTAYKNRNTGGEQWDTCPDCAMQTVGGLPSCHSPAQHIGGDELSYYCEKNGSGGSLAD</sequence>
<proteinExistence type="predicted"/>
<evidence type="ECO:0000313" key="2">
    <source>
        <dbReference type="EMBL" id="KAK3209366.1"/>
    </source>
</evidence>
<dbReference type="EMBL" id="WVTA01000006">
    <property type="protein sequence ID" value="KAK3209366.1"/>
    <property type="molecule type" value="Genomic_DNA"/>
</dbReference>
<feature type="signal peptide" evidence="1">
    <location>
        <begin position="1"/>
        <end position="22"/>
    </location>
</feature>
<feature type="chain" id="PRO_5042906356" evidence="1">
    <location>
        <begin position="23"/>
        <end position="106"/>
    </location>
</feature>
<evidence type="ECO:0000313" key="3">
    <source>
        <dbReference type="Proteomes" id="UP001280581"/>
    </source>
</evidence>
<evidence type="ECO:0000256" key="1">
    <source>
        <dbReference type="SAM" id="SignalP"/>
    </source>
</evidence>
<protein>
    <submittedName>
        <fullName evidence="2">Uncharacterized protein</fullName>
    </submittedName>
</protein>
<keyword evidence="3" id="KW-1185">Reference proteome</keyword>
<name>A0AAN6LY95_9PLEO</name>
<organism evidence="2 3">
    <name type="scientific">Pseudopithomyces chartarum</name>
    <dbReference type="NCBI Taxonomy" id="1892770"/>
    <lineage>
        <taxon>Eukaryota</taxon>
        <taxon>Fungi</taxon>
        <taxon>Dikarya</taxon>
        <taxon>Ascomycota</taxon>
        <taxon>Pezizomycotina</taxon>
        <taxon>Dothideomycetes</taxon>
        <taxon>Pleosporomycetidae</taxon>
        <taxon>Pleosporales</taxon>
        <taxon>Massarineae</taxon>
        <taxon>Didymosphaeriaceae</taxon>
        <taxon>Pseudopithomyces</taxon>
    </lineage>
</organism>
<keyword evidence="1" id="KW-0732">Signal</keyword>
<reference evidence="2 3" key="1">
    <citation type="submission" date="2021-02" db="EMBL/GenBank/DDBJ databases">
        <title>Genome assembly of Pseudopithomyces chartarum.</title>
        <authorList>
            <person name="Jauregui R."/>
            <person name="Singh J."/>
            <person name="Voisey C."/>
        </authorList>
    </citation>
    <scope>NUCLEOTIDE SEQUENCE [LARGE SCALE GENOMIC DNA]</scope>
    <source>
        <strain evidence="2 3">AGR01</strain>
    </source>
</reference>
<dbReference type="Proteomes" id="UP001280581">
    <property type="component" value="Unassembled WGS sequence"/>
</dbReference>
<accession>A0AAN6LY95</accession>